<keyword evidence="5" id="KW-1185">Reference proteome</keyword>
<reference evidence="4 5" key="1">
    <citation type="submission" date="2019-07" db="EMBL/GenBank/DDBJ databases">
        <title>Genomic Encyclopedia of Type Strains, Phase III (KMG-III): the genomes of soil and plant-associated and newly described type strains.</title>
        <authorList>
            <person name="Whitman W."/>
        </authorList>
    </citation>
    <scope>NUCLEOTIDE SEQUENCE [LARGE SCALE GENOMIC DNA]</scope>
    <source>
        <strain evidence="4 5">BL24</strain>
    </source>
</reference>
<evidence type="ECO:0000256" key="1">
    <source>
        <dbReference type="ARBA" id="ARBA00010792"/>
    </source>
</evidence>
<feature type="transmembrane region" description="Helical" evidence="2">
    <location>
        <begin position="53"/>
        <end position="75"/>
    </location>
</feature>
<dbReference type="RefSeq" id="WP_148932229.1">
    <property type="nucleotide sequence ID" value="NZ_VNHS01000011.1"/>
</dbReference>
<name>A0A5S5BX01_9BACL</name>
<dbReference type="OrthoDB" id="9782291at2"/>
<accession>A0A5S5BX01</accession>
<feature type="transmembrane region" description="Helical" evidence="2">
    <location>
        <begin position="137"/>
        <end position="158"/>
    </location>
</feature>
<comment type="similarity">
    <text evidence="1">Belongs to the DedA family.</text>
</comment>
<dbReference type="PANTHER" id="PTHR42709:SF9">
    <property type="entry name" value="ALKALINE PHOSPHATASE LIKE PROTEIN"/>
    <property type="match status" value="1"/>
</dbReference>
<sequence>MLDMLAQLVAQYGYGLFFVAFGLGPIGIPIPNEATMLLGGSLAGQGSLDPGRIYLYSLAGLIVAYTVAFFIGRLFGHMLLRKLRANERFRRPLAKVDAMTARYGAKALIVSCFLPGVRYLMPFVAGATGVPFRKLALFAYTGAVAWIFIYFMLGFHWGDEAFELMEGTGMASKIFFLASTLLLYFATRIIVRRRKTKSGLAG</sequence>
<feature type="transmembrane region" description="Helical" evidence="2">
    <location>
        <begin position="170"/>
        <end position="191"/>
    </location>
</feature>
<evidence type="ECO:0000259" key="3">
    <source>
        <dbReference type="Pfam" id="PF09335"/>
    </source>
</evidence>
<keyword evidence="2" id="KW-1133">Transmembrane helix</keyword>
<dbReference type="InterPro" id="IPR032816">
    <property type="entry name" value="VTT_dom"/>
</dbReference>
<dbReference type="AlphaFoldDB" id="A0A5S5BX01"/>
<keyword evidence="2" id="KW-0812">Transmembrane</keyword>
<gene>
    <name evidence="4" type="ORF">BCM02_111176</name>
</gene>
<organism evidence="4 5">
    <name type="scientific">Paenibacillus methanolicus</name>
    <dbReference type="NCBI Taxonomy" id="582686"/>
    <lineage>
        <taxon>Bacteria</taxon>
        <taxon>Bacillati</taxon>
        <taxon>Bacillota</taxon>
        <taxon>Bacilli</taxon>
        <taxon>Bacillales</taxon>
        <taxon>Paenibacillaceae</taxon>
        <taxon>Paenibacillus</taxon>
    </lineage>
</organism>
<feature type="transmembrane region" description="Helical" evidence="2">
    <location>
        <begin position="12"/>
        <end position="30"/>
    </location>
</feature>
<evidence type="ECO:0000313" key="5">
    <source>
        <dbReference type="Proteomes" id="UP000323257"/>
    </source>
</evidence>
<dbReference type="Proteomes" id="UP000323257">
    <property type="component" value="Unassembled WGS sequence"/>
</dbReference>
<proteinExistence type="inferred from homology"/>
<feature type="domain" description="VTT" evidence="3">
    <location>
        <begin position="30"/>
        <end position="154"/>
    </location>
</feature>
<keyword evidence="2" id="KW-0472">Membrane</keyword>
<dbReference type="Pfam" id="PF09335">
    <property type="entry name" value="VTT_dom"/>
    <property type="match status" value="1"/>
</dbReference>
<dbReference type="EMBL" id="VNHS01000011">
    <property type="protein sequence ID" value="TYP70670.1"/>
    <property type="molecule type" value="Genomic_DNA"/>
</dbReference>
<dbReference type="InterPro" id="IPR051311">
    <property type="entry name" value="DedA_domain"/>
</dbReference>
<evidence type="ECO:0000313" key="4">
    <source>
        <dbReference type="EMBL" id="TYP70670.1"/>
    </source>
</evidence>
<dbReference type="PANTHER" id="PTHR42709">
    <property type="entry name" value="ALKALINE PHOSPHATASE LIKE PROTEIN"/>
    <property type="match status" value="1"/>
</dbReference>
<evidence type="ECO:0000256" key="2">
    <source>
        <dbReference type="SAM" id="Phobius"/>
    </source>
</evidence>
<comment type="caution">
    <text evidence="4">The sequence shown here is derived from an EMBL/GenBank/DDBJ whole genome shotgun (WGS) entry which is preliminary data.</text>
</comment>
<protein>
    <submittedName>
        <fullName evidence="4">Membrane protein DedA with SNARE-associated domain</fullName>
    </submittedName>
</protein>
<dbReference type="GO" id="GO:0005886">
    <property type="term" value="C:plasma membrane"/>
    <property type="evidence" value="ECO:0007669"/>
    <property type="project" value="TreeGrafter"/>
</dbReference>